<sequence length="383" mass="42375">MPIVKPPEWDGMSAKEQLLWYLERLCAQADEMSSVLGIASAGAPPVVTPLDPAASTTTHPSSAPVPDVSGSTTKAQEVLEVIHDAAPVCVVMAPVTCSTDGPNQAVASTNVNEVRDATTITYSEPAVDNKEVEHVTPALATSSISSDTYSITKEVVPSMAITTDIDPKADVNTTPVTSEVDHNAILLIPSDPAAPTLTRWCSTNSCRRDSNRLRYVLHPAATPSWLVLRPKAWPSFWRDHAEETEVRPIPWPSFSLGRFLERPYMNVQLHGIGFNISSIPRELFHIGELVCDTWEWWYNLSGHYIRIFSGLSLCLWPLKQDNEDSEFSKHVKLFHGSHWLVELCARASTSAPVMHQSCLATLAVHLFWTEEIGCSEHRTRHQH</sequence>
<reference evidence="2" key="2">
    <citation type="submission" date="2018-10" db="UniProtKB">
        <authorList>
            <consortium name="EnsemblPlants"/>
        </authorList>
    </citation>
    <scope>IDENTIFICATION</scope>
</reference>
<dbReference type="Proteomes" id="UP000019116">
    <property type="component" value="Chromosome 3B"/>
</dbReference>
<keyword evidence="3" id="KW-1185">Reference proteome</keyword>
<dbReference type="Gramene" id="TraesCS3B03G0875700.1">
    <property type="protein sequence ID" value="TraesCS3B03G0875700.1.CDS1"/>
    <property type="gene ID" value="TraesCS3B03G0875700"/>
</dbReference>
<dbReference type="EnsemblPlants" id="TraesCS3B02G344100.1">
    <property type="protein sequence ID" value="TraesCS3B02G344100.1.cds1"/>
    <property type="gene ID" value="TraesCS3B02G344100"/>
</dbReference>
<organism evidence="2">
    <name type="scientific">Triticum aestivum</name>
    <name type="common">Wheat</name>
    <dbReference type="NCBI Taxonomy" id="4565"/>
    <lineage>
        <taxon>Eukaryota</taxon>
        <taxon>Viridiplantae</taxon>
        <taxon>Streptophyta</taxon>
        <taxon>Embryophyta</taxon>
        <taxon>Tracheophyta</taxon>
        <taxon>Spermatophyta</taxon>
        <taxon>Magnoliopsida</taxon>
        <taxon>Liliopsida</taxon>
        <taxon>Poales</taxon>
        <taxon>Poaceae</taxon>
        <taxon>BOP clade</taxon>
        <taxon>Pooideae</taxon>
        <taxon>Triticodae</taxon>
        <taxon>Triticeae</taxon>
        <taxon>Triticinae</taxon>
        <taxon>Triticum</taxon>
    </lineage>
</organism>
<reference evidence="2" key="1">
    <citation type="submission" date="2018-08" db="EMBL/GenBank/DDBJ databases">
        <authorList>
            <person name="Rossello M."/>
        </authorList>
    </citation>
    <scope>NUCLEOTIDE SEQUENCE [LARGE SCALE GENOMIC DNA]</scope>
    <source>
        <strain evidence="2">cv. Chinese Spring</strain>
    </source>
</reference>
<dbReference type="Gramene" id="TraesCS3B02G344100.1">
    <property type="protein sequence ID" value="TraesCS3B02G344100.1.cds1"/>
    <property type="gene ID" value="TraesCS3B02G344100"/>
</dbReference>
<accession>A0A3B6FQZ7</accession>
<evidence type="ECO:0000313" key="2">
    <source>
        <dbReference type="EnsemblPlants" id="TraesCS3B02G344100.1.cds1"/>
    </source>
</evidence>
<evidence type="ECO:0000256" key="1">
    <source>
        <dbReference type="SAM" id="MobiDB-lite"/>
    </source>
</evidence>
<dbReference type="OrthoDB" id="716293at2759"/>
<protein>
    <submittedName>
        <fullName evidence="2">Uncharacterized protein</fullName>
    </submittedName>
</protein>
<name>A0A3B6FQZ7_WHEAT</name>
<proteinExistence type="predicted"/>
<evidence type="ECO:0000313" key="3">
    <source>
        <dbReference type="Proteomes" id="UP000019116"/>
    </source>
</evidence>
<dbReference type="AlphaFoldDB" id="A0A3B6FQZ7"/>
<dbReference type="OMA" id="GHYIRIF"/>
<feature type="region of interest" description="Disordered" evidence="1">
    <location>
        <begin position="49"/>
        <end position="70"/>
    </location>
</feature>